<gene>
    <name evidence="2" type="ORF">FisN_13Hh363</name>
</gene>
<protein>
    <submittedName>
        <fullName evidence="2">Uncharacterized protein</fullName>
    </submittedName>
</protein>
<organism evidence="2 3">
    <name type="scientific">Fistulifera solaris</name>
    <name type="common">Oleaginous diatom</name>
    <dbReference type="NCBI Taxonomy" id="1519565"/>
    <lineage>
        <taxon>Eukaryota</taxon>
        <taxon>Sar</taxon>
        <taxon>Stramenopiles</taxon>
        <taxon>Ochrophyta</taxon>
        <taxon>Bacillariophyta</taxon>
        <taxon>Bacillariophyceae</taxon>
        <taxon>Bacillariophycidae</taxon>
        <taxon>Naviculales</taxon>
        <taxon>Naviculaceae</taxon>
        <taxon>Fistulifera</taxon>
    </lineage>
</organism>
<dbReference type="OrthoDB" id="410247at2759"/>
<evidence type="ECO:0000256" key="1">
    <source>
        <dbReference type="SAM" id="MobiDB-lite"/>
    </source>
</evidence>
<reference evidence="2 3" key="1">
    <citation type="journal article" date="2015" name="Plant Cell">
        <title>Oil accumulation by the oleaginous diatom Fistulifera solaris as revealed by the genome and transcriptome.</title>
        <authorList>
            <person name="Tanaka T."/>
            <person name="Maeda Y."/>
            <person name="Veluchamy A."/>
            <person name="Tanaka M."/>
            <person name="Abida H."/>
            <person name="Marechal E."/>
            <person name="Bowler C."/>
            <person name="Muto M."/>
            <person name="Sunaga Y."/>
            <person name="Tanaka M."/>
            <person name="Yoshino T."/>
            <person name="Taniguchi T."/>
            <person name="Fukuda Y."/>
            <person name="Nemoto M."/>
            <person name="Matsumoto M."/>
            <person name="Wong P.S."/>
            <person name="Aburatani S."/>
            <person name="Fujibuchi W."/>
        </authorList>
    </citation>
    <scope>NUCLEOTIDE SEQUENCE [LARGE SCALE GENOMIC DNA]</scope>
    <source>
        <strain evidence="2 3">JPCC DA0580</strain>
    </source>
</reference>
<feature type="region of interest" description="Disordered" evidence="1">
    <location>
        <begin position="301"/>
        <end position="358"/>
    </location>
</feature>
<feature type="region of interest" description="Disordered" evidence="1">
    <location>
        <begin position="261"/>
        <end position="286"/>
    </location>
</feature>
<sequence length="421" mass="48629">MAALNRPTFATYEVHETVRVDTQDNEDHTFCGIMFPIRAKAVLPVQHIVLKSIAVRGQLGSLTVWITNEDEQVDAQGRFQTRLTPRHWTQIYAQKHAPSQSRYQTLEFAQPVLLYPGQVRGIYIHSTRGGDDAIVYDDADPRIAPHVPRYQDPFLSIHSGKAHLSPTAFGQMPIWGWGNAWRDRREFVGQIQYGAVYQLWNPQIHQQFGPSFRDATTSLLALQRRDGCVMSSLPDECIYYILNMCRWDWFSDSAEAIKHEKRQRKRQAAAAEDASMDDDNDDEGPSLEEAHAMVAQLREYQRQQEENDEVEEGEDEDYEEEGEDEEMDEDEDDDDEDESSDDDHDDASNESDWERINGYRADTTAFTYQYYSSDEEGEEPAIRGPYFRGNIGAALVVHRYDRRSIVQHIQRIVQNIHDEED</sequence>
<keyword evidence="3" id="KW-1185">Reference proteome</keyword>
<evidence type="ECO:0000313" key="2">
    <source>
        <dbReference type="EMBL" id="GAX27551.1"/>
    </source>
</evidence>
<feature type="compositionally biased region" description="Acidic residues" evidence="1">
    <location>
        <begin position="306"/>
        <end position="351"/>
    </location>
</feature>
<evidence type="ECO:0000313" key="3">
    <source>
        <dbReference type="Proteomes" id="UP000198406"/>
    </source>
</evidence>
<dbReference type="InParanoid" id="A0A1Z5KNG6"/>
<dbReference type="Proteomes" id="UP000198406">
    <property type="component" value="Unassembled WGS sequence"/>
</dbReference>
<dbReference type="AlphaFoldDB" id="A0A1Z5KNG6"/>
<accession>A0A1Z5KNG6</accession>
<comment type="caution">
    <text evidence="2">The sequence shown here is derived from an EMBL/GenBank/DDBJ whole genome shotgun (WGS) entry which is preliminary data.</text>
</comment>
<proteinExistence type="predicted"/>
<name>A0A1Z5KNG6_FISSO</name>
<dbReference type="EMBL" id="BDSP01000259">
    <property type="protein sequence ID" value="GAX27551.1"/>
    <property type="molecule type" value="Genomic_DNA"/>
</dbReference>
<feature type="compositionally biased region" description="Acidic residues" evidence="1">
    <location>
        <begin position="274"/>
        <end position="286"/>
    </location>
</feature>